<accession>A0ACB8VMW3</accession>
<dbReference type="EMBL" id="CM041549">
    <property type="protein sequence ID" value="KAI3356866.1"/>
    <property type="molecule type" value="Genomic_DNA"/>
</dbReference>
<protein>
    <submittedName>
        <fullName evidence="1">Uncharacterized protein</fullName>
    </submittedName>
</protein>
<name>A0ACB8VMW3_9TELE</name>
<organism evidence="1 2">
    <name type="scientific">Scortum barcoo</name>
    <name type="common">barcoo grunter</name>
    <dbReference type="NCBI Taxonomy" id="214431"/>
    <lineage>
        <taxon>Eukaryota</taxon>
        <taxon>Metazoa</taxon>
        <taxon>Chordata</taxon>
        <taxon>Craniata</taxon>
        <taxon>Vertebrata</taxon>
        <taxon>Euteleostomi</taxon>
        <taxon>Actinopterygii</taxon>
        <taxon>Neopterygii</taxon>
        <taxon>Teleostei</taxon>
        <taxon>Neoteleostei</taxon>
        <taxon>Acanthomorphata</taxon>
        <taxon>Eupercaria</taxon>
        <taxon>Centrarchiformes</taxon>
        <taxon>Terapontoidei</taxon>
        <taxon>Terapontidae</taxon>
        <taxon>Scortum</taxon>
    </lineage>
</organism>
<evidence type="ECO:0000313" key="1">
    <source>
        <dbReference type="EMBL" id="KAI3356866.1"/>
    </source>
</evidence>
<evidence type="ECO:0000313" key="2">
    <source>
        <dbReference type="Proteomes" id="UP000831701"/>
    </source>
</evidence>
<comment type="caution">
    <text evidence="1">The sequence shown here is derived from an EMBL/GenBank/DDBJ whole genome shotgun (WGS) entry which is preliminary data.</text>
</comment>
<sequence>MKWTAMCNREELSLSESRNGTRHLKGKVVPKESVEEVVQAVHEALGHAGTMPTRKELEKQQLWVPGDQVRRILRDCEVCGRYDAGRRGQRVEGLTIKSTVPWGSACMDVAGPMGVTGKKGEKYLLVLMDSMSGYVVIKPVRKANGSSVVGMLEQVCQSLGVPKELRTDNGTHFRNAQVDQWCQQNGVMRIYSPPYTPQANGVVERTIGLVKNWIGKNANTKEWSTKALEVGRALNDRYRVDRSSPSEELNQRPFTSQEVGRNEGDKKKIPGLKVPFYVGQRVWVKARDHPTNTAVKAKYETSDIVEKILDSNTVLLKKKGVQGVAQLKPIPKLEVI</sequence>
<reference evidence="1" key="1">
    <citation type="submission" date="2022-04" db="EMBL/GenBank/DDBJ databases">
        <title>Jade perch genome.</title>
        <authorList>
            <person name="Chao B."/>
        </authorList>
    </citation>
    <scope>NUCLEOTIDE SEQUENCE</scope>
    <source>
        <strain evidence="1">CB-2022</strain>
    </source>
</reference>
<gene>
    <name evidence="1" type="ORF">L3Q82_003520</name>
</gene>
<dbReference type="Proteomes" id="UP000831701">
    <property type="component" value="Chromosome 19"/>
</dbReference>
<keyword evidence="2" id="KW-1185">Reference proteome</keyword>
<proteinExistence type="predicted"/>